<dbReference type="Gene3D" id="2.170.130.10">
    <property type="entry name" value="TonB-dependent receptor, plug domain"/>
    <property type="match status" value="1"/>
</dbReference>
<dbReference type="SUPFAM" id="SSF56935">
    <property type="entry name" value="Porins"/>
    <property type="match status" value="1"/>
</dbReference>
<keyword evidence="5 7" id="KW-0472">Membrane</keyword>
<evidence type="ECO:0000256" key="2">
    <source>
        <dbReference type="ARBA" id="ARBA00022448"/>
    </source>
</evidence>
<dbReference type="Proteomes" id="UP000298616">
    <property type="component" value="Chromosome"/>
</dbReference>
<dbReference type="NCBIfam" id="TIGR04056">
    <property type="entry name" value="OMP_RagA_SusC"/>
    <property type="match status" value="1"/>
</dbReference>
<comment type="subcellular location">
    <subcellularLocation>
        <location evidence="1 7">Cell outer membrane</location>
        <topology evidence="1 7">Multi-pass membrane protein</topology>
    </subcellularLocation>
</comment>
<dbReference type="InterPro" id="IPR023997">
    <property type="entry name" value="TonB-dep_OMP_SusC/RagA_CS"/>
</dbReference>
<dbReference type="InterPro" id="IPR023996">
    <property type="entry name" value="TonB-dep_OMP_SusC/RagA"/>
</dbReference>
<reference evidence="10 11" key="1">
    <citation type="submission" date="2018-04" db="EMBL/GenBank/DDBJ databases">
        <title>Complete genome uncultured novel isolate.</title>
        <authorList>
            <person name="Merlino G."/>
        </authorList>
    </citation>
    <scope>NUCLEOTIDE SEQUENCE [LARGE SCALE GENOMIC DNA]</scope>
    <source>
        <strain evidence="11">R1DC9</strain>
    </source>
</reference>
<evidence type="ECO:0000256" key="4">
    <source>
        <dbReference type="ARBA" id="ARBA00022692"/>
    </source>
</evidence>
<feature type="chain" id="PRO_5020392217" description="TonB-dependent receptor plug domain-containing protein" evidence="8">
    <location>
        <begin position="21"/>
        <end position="625"/>
    </location>
</feature>
<protein>
    <recommendedName>
        <fullName evidence="9">TonB-dependent receptor plug domain-containing protein</fullName>
    </recommendedName>
</protein>
<evidence type="ECO:0000256" key="1">
    <source>
        <dbReference type="ARBA" id="ARBA00004571"/>
    </source>
</evidence>
<accession>A0A4D7JR39</accession>
<keyword evidence="11" id="KW-1185">Reference proteome</keyword>
<dbReference type="FunFam" id="2.60.40.1120:FF:000003">
    <property type="entry name" value="Outer membrane protein Omp121"/>
    <property type="match status" value="1"/>
</dbReference>
<organism evidence="10 11">
    <name type="scientific">Mangrovivirga cuniculi</name>
    <dbReference type="NCBI Taxonomy" id="2715131"/>
    <lineage>
        <taxon>Bacteria</taxon>
        <taxon>Pseudomonadati</taxon>
        <taxon>Bacteroidota</taxon>
        <taxon>Cytophagia</taxon>
        <taxon>Cytophagales</taxon>
        <taxon>Mangrovivirgaceae</taxon>
        <taxon>Mangrovivirga</taxon>
    </lineage>
</organism>
<dbReference type="PROSITE" id="PS52016">
    <property type="entry name" value="TONB_DEPENDENT_REC_3"/>
    <property type="match status" value="1"/>
</dbReference>
<dbReference type="Pfam" id="PF07715">
    <property type="entry name" value="Plug"/>
    <property type="match status" value="1"/>
</dbReference>
<dbReference type="Gene3D" id="2.60.40.1120">
    <property type="entry name" value="Carboxypeptidase-like, regulatory domain"/>
    <property type="match status" value="1"/>
</dbReference>
<dbReference type="Pfam" id="PF13715">
    <property type="entry name" value="CarbopepD_reg_2"/>
    <property type="match status" value="1"/>
</dbReference>
<gene>
    <name evidence="10" type="ORF">DCC35_04800</name>
</gene>
<keyword evidence="4 7" id="KW-0812">Transmembrane</keyword>
<feature type="signal peptide" evidence="8">
    <location>
        <begin position="1"/>
        <end position="20"/>
    </location>
</feature>
<keyword evidence="8" id="KW-0732">Signal</keyword>
<evidence type="ECO:0000256" key="8">
    <source>
        <dbReference type="SAM" id="SignalP"/>
    </source>
</evidence>
<evidence type="ECO:0000256" key="6">
    <source>
        <dbReference type="ARBA" id="ARBA00023237"/>
    </source>
</evidence>
<keyword evidence="6 7" id="KW-0998">Cell outer membrane</keyword>
<dbReference type="AlphaFoldDB" id="A0A4D7JR39"/>
<evidence type="ECO:0000256" key="7">
    <source>
        <dbReference type="PROSITE-ProRule" id="PRU01360"/>
    </source>
</evidence>
<dbReference type="GO" id="GO:0009279">
    <property type="term" value="C:cell outer membrane"/>
    <property type="evidence" value="ECO:0007669"/>
    <property type="project" value="UniProtKB-SubCell"/>
</dbReference>
<dbReference type="InterPro" id="IPR012910">
    <property type="entry name" value="Plug_dom"/>
</dbReference>
<dbReference type="InterPro" id="IPR036942">
    <property type="entry name" value="Beta-barrel_TonB_sf"/>
</dbReference>
<dbReference type="Gene3D" id="2.40.170.20">
    <property type="entry name" value="TonB-dependent receptor, beta-barrel domain"/>
    <property type="match status" value="1"/>
</dbReference>
<dbReference type="EMBL" id="CP028923">
    <property type="protein sequence ID" value="QCK14116.1"/>
    <property type="molecule type" value="Genomic_DNA"/>
</dbReference>
<evidence type="ECO:0000313" key="10">
    <source>
        <dbReference type="EMBL" id="QCK14116.1"/>
    </source>
</evidence>
<evidence type="ECO:0000313" key="11">
    <source>
        <dbReference type="Proteomes" id="UP000298616"/>
    </source>
</evidence>
<dbReference type="InterPro" id="IPR008969">
    <property type="entry name" value="CarboxyPept-like_regulatory"/>
</dbReference>
<comment type="similarity">
    <text evidence="7">Belongs to the TonB-dependent receptor family.</text>
</comment>
<dbReference type="InterPro" id="IPR037066">
    <property type="entry name" value="Plug_dom_sf"/>
</dbReference>
<dbReference type="RefSeq" id="WP_137089708.1">
    <property type="nucleotide sequence ID" value="NZ_CP028923.1"/>
</dbReference>
<dbReference type="SUPFAM" id="SSF49464">
    <property type="entry name" value="Carboxypeptidase regulatory domain-like"/>
    <property type="match status" value="1"/>
</dbReference>
<dbReference type="NCBIfam" id="TIGR04057">
    <property type="entry name" value="SusC_RagA_signa"/>
    <property type="match status" value="1"/>
</dbReference>
<dbReference type="KEGG" id="fpf:DCC35_04800"/>
<keyword evidence="2 7" id="KW-0813">Transport</keyword>
<sequence>MRKSLLFFSAFLFMVFQTVAQDRTVTGKVTDESGEGIPGVNVVVKGTTQGTVTDVTGNYSLNVSSDNATLVFSSIGYLAQEIPVGSQSTIDVTMESDITELTEVVVTGYSSETRDKLSGSISTVNAQQMEEVPIPSFDQVLQGRSPGLYVSSGSGQPGSAANVRIRGNGSISVGNDPLYILDGVPITGEEFSALNSNDFESVSVLKDASATAIYGSRGANGVIVITSKQGKRNSSNISYRYQFGVTEQAREKFEMMNSEEKVAFEQLVGRGPAGGLDPNDPDDAALLEQYRNTNTDWKDIFTRNGTLQNHEVALSGGSDRTTYYASVGYLAQDGQAINSDLERYTFRLNLGTDVTEKLRLDFNSTVGYSISNTLPSEGAVALANPFAAVYLANPYEDPYDDETGEIVTGGGRTGSNTLELVQTGTRETSQLKGVISGSLKYQIVDQFYLKTTLGVDYTQDDRQFYTDPESFYGRNEQNGNQGSYQQDFTKDWGYVWTTIGGYDQIFGNHAISVIGGMEVIENRFDQFGYEGYGLNPKLPLTPDGLTPGSAEEGFIPVFFGGKTNSSLYSLFLVGNYTYNDKYNFKASIRRDGSSRFGENNQYAVFWSLGDHGIFLRNLSLKTLRS</sequence>
<evidence type="ECO:0000259" key="9">
    <source>
        <dbReference type="Pfam" id="PF07715"/>
    </source>
</evidence>
<dbReference type="OrthoDB" id="9768177at2"/>
<keyword evidence="3 7" id="KW-1134">Transmembrane beta strand</keyword>
<evidence type="ECO:0000256" key="5">
    <source>
        <dbReference type="ARBA" id="ARBA00023136"/>
    </source>
</evidence>
<feature type="domain" description="TonB-dependent receptor plug" evidence="9">
    <location>
        <begin position="116"/>
        <end position="222"/>
    </location>
</feature>
<name>A0A4D7JR39_9BACT</name>
<proteinExistence type="inferred from homology"/>
<dbReference type="InterPro" id="IPR039426">
    <property type="entry name" value="TonB-dep_rcpt-like"/>
</dbReference>
<evidence type="ECO:0000256" key="3">
    <source>
        <dbReference type="ARBA" id="ARBA00022452"/>
    </source>
</evidence>